<keyword evidence="11" id="KW-1185">Reference proteome</keyword>
<name>A0A517ZUC8_9PLAN</name>
<protein>
    <submittedName>
        <fullName evidence="10">Motility protein B</fullName>
    </submittedName>
</protein>
<dbReference type="AlphaFoldDB" id="A0A517ZUC8"/>
<dbReference type="EMBL" id="CP036276">
    <property type="protein sequence ID" value="QDU46081.1"/>
    <property type="molecule type" value="Genomic_DNA"/>
</dbReference>
<feature type="domain" description="OmpA-like" evidence="9">
    <location>
        <begin position="111"/>
        <end position="231"/>
    </location>
</feature>
<evidence type="ECO:0000313" key="10">
    <source>
        <dbReference type="EMBL" id="QDU46081.1"/>
    </source>
</evidence>
<sequence>MDDEPAGVPEWVVTYGDMMSLLLTFFIMLVSLSEVVADSKYRAVMAALHGYLGYSTAPAAPAGKNYPLNSLVERMKSLGAFRDDVPKKKRGTGGVRIKAPDGTHLRVFRGREGTAITIGGELSFKRGSSKVSPEVAAIVRTIAEKLAGKPNKIEVRGHSSNDEVPQDPQLDKVQLSYQRARAVADLLVRDGVEQRRLRISAAGDTEPIDDIGDEDSVDHARVTVFVLDTYSQEFVGTADAEE</sequence>
<evidence type="ECO:0000256" key="2">
    <source>
        <dbReference type="ARBA" id="ARBA00008914"/>
    </source>
</evidence>
<organism evidence="10 11">
    <name type="scientific">Symmachiella dynata</name>
    <dbReference type="NCBI Taxonomy" id="2527995"/>
    <lineage>
        <taxon>Bacteria</taxon>
        <taxon>Pseudomonadati</taxon>
        <taxon>Planctomycetota</taxon>
        <taxon>Planctomycetia</taxon>
        <taxon>Planctomycetales</taxon>
        <taxon>Planctomycetaceae</taxon>
        <taxon>Symmachiella</taxon>
    </lineage>
</organism>
<evidence type="ECO:0000313" key="11">
    <source>
        <dbReference type="Proteomes" id="UP000319383"/>
    </source>
</evidence>
<feature type="transmembrane region" description="Helical" evidence="8">
    <location>
        <begin position="12"/>
        <end position="32"/>
    </location>
</feature>
<evidence type="ECO:0000259" key="9">
    <source>
        <dbReference type="PROSITE" id="PS51123"/>
    </source>
</evidence>
<evidence type="ECO:0000256" key="8">
    <source>
        <dbReference type="SAM" id="Phobius"/>
    </source>
</evidence>
<evidence type="ECO:0000256" key="6">
    <source>
        <dbReference type="ARBA" id="ARBA00023136"/>
    </source>
</evidence>
<evidence type="ECO:0000256" key="3">
    <source>
        <dbReference type="ARBA" id="ARBA00022475"/>
    </source>
</evidence>
<evidence type="ECO:0000256" key="4">
    <source>
        <dbReference type="ARBA" id="ARBA00022692"/>
    </source>
</evidence>
<comment type="similarity">
    <text evidence="2">Belongs to the MotB family.</text>
</comment>
<accession>A0A517ZUC8</accession>
<gene>
    <name evidence="10" type="primary">motB_3</name>
    <name evidence="10" type="ORF">Mal52_45780</name>
</gene>
<dbReference type="RefSeq" id="WP_145378605.1">
    <property type="nucleotide sequence ID" value="NZ_CAXBED010000041.1"/>
</dbReference>
<proteinExistence type="inferred from homology"/>
<reference evidence="10 11" key="1">
    <citation type="submission" date="2019-02" db="EMBL/GenBank/DDBJ databases">
        <title>Deep-cultivation of Planctomycetes and their phenomic and genomic characterization uncovers novel biology.</title>
        <authorList>
            <person name="Wiegand S."/>
            <person name="Jogler M."/>
            <person name="Boedeker C."/>
            <person name="Pinto D."/>
            <person name="Vollmers J."/>
            <person name="Rivas-Marin E."/>
            <person name="Kohn T."/>
            <person name="Peeters S.H."/>
            <person name="Heuer A."/>
            <person name="Rast P."/>
            <person name="Oberbeckmann S."/>
            <person name="Bunk B."/>
            <person name="Jeske O."/>
            <person name="Meyerdierks A."/>
            <person name="Storesund J.E."/>
            <person name="Kallscheuer N."/>
            <person name="Luecker S."/>
            <person name="Lage O.M."/>
            <person name="Pohl T."/>
            <person name="Merkel B.J."/>
            <person name="Hornburger P."/>
            <person name="Mueller R.-W."/>
            <person name="Bruemmer F."/>
            <person name="Labrenz M."/>
            <person name="Spormann A.M."/>
            <person name="Op den Camp H."/>
            <person name="Overmann J."/>
            <person name="Amann R."/>
            <person name="Jetten M.S.M."/>
            <person name="Mascher T."/>
            <person name="Medema M.H."/>
            <person name="Devos D.P."/>
            <person name="Kaster A.-K."/>
            <person name="Ovreas L."/>
            <person name="Rohde M."/>
            <person name="Galperin M.Y."/>
            <person name="Jogler C."/>
        </authorList>
    </citation>
    <scope>NUCLEOTIDE SEQUENCE [LARGE SCALE GENOMIC DNA]</scope>
    <source>
        <strain evidence="10 11">Mal52</strain>
    </source>
</reference>
<dbReference type="GO" id="GO:0005886">
    <property type="term" value="C:plasma membrane"/>
    <property type="evidence" value="ECO:0007669"/>
    <property type="project" value="UniProtKB-SubCell"/>
</dbReference>
<evidence type="ECO:0000256" key="1">
    <source>
        <dbReference type="ARBA" id="ARBA00004162"/>
    </source>
</evidence>
<dbReference type="InterPro" id="IPR006665">
    <property type="entry name" value="OmpA-like"/>
</dbReference>
<dbReference type="InterPro" id="IPR025713">
    <property type="entry name" value="MotB-like_N_dom"/>
</dbReference>
<keyword evidence="5 8" id="KW-1133">Transmembrane helix</keyword>
<dbReference type="Proteomes" id="UP000319383">
    <property type="component" value="Chromosome"/>
</dbReference>
<dbReference type="Pfam" id="PF13677">
    <property type="entry name" value="MotB_plug"/>
    <property type="match status" value="1"/>
</dbReference>
<dbReference type="PANTHER" id="PTHR30329">
    <property type="entry name" value="STATOR ELEMENT OF FLAGELLAR MOTOR COMPLEX"/>
    <property type="match status" value="1"/>
</dbReference>
<comment type="subcellular location">
    <subcellularLocation>
        <location evidence="1">Cell membrane</location>
        <topology evidence="1">Single-pass membrane protein</topology>
    </subcellularLocation>
</comment>
<keyword evidence="6 7" id="KW-0472">Membrane</keyword>
<dbReference type="PANTHER" id="PTHR30329:SF21">
    <property type="entry name" value="LIPOPROTEIN YIAD-RELATED"/>
    <property type="match status" value="1"/>
</dbReference>
<dbReference type="InterPro" id="IPR036737">
    <property type="entry name" value="OmpA-like_sf"/>
</dbReference>
<dbReference type="Gene3D" id="3.30.1330.60">
    <property type="entry name" value="OmpA-like domain"/>
    <property type="match status" value="1"/>
</dbReference>
<dbReference type="Pfam" id="PF00691">
    <property type="entry name" value="OmpA"/>
    <property type="match status" value="1"/>
</dbReference>
<dbReference type="InterPro" id="IPR050330">
    <property type="entry name" value="Bact_OuterMem_StrucFunc"/>
</dbReference>
<dbReference type="SUPFAM" id="SSF103088">
    <property type="entry name" value="OmpA-like"/>
    <property type="match status" value="1"/>
</dbReference>
<evidence type="ECO:0000256" key="5">
    <source>
        <dbReference type="ARBA" id="ARBA00022989"/>
    </source>
</evidence>
<keyword evidence="3" id="KW-1003">Cell membrane</keyword>
<dbReference type="CDD" id="cd07185">
    <property type="entry name" value="OmpA_C-like"/>
    <property type="match status" value="1"/>
</dbReference>
<keyword evidence="4 8" id="KW-0812">Transmembrane</keyword>
<dbReference type="PROSITE" id="PS51123">
    <property type="entry name" value="OMPA_2"/>
    <property type="match status" value="1"/>
</dbReference>
<dbReference type="KEGG" id="sdyn:Mal52_45780"/>
<evidence type="ECO:0000256" key="7">
    <source>
        <dbReference type="PROSITE-ProRule" id="PRU00473"/>
    </source>
</evidence>